<feature type="domain" description="Nascent polypeptide-associated complex subunit alpha-like UBA" evidence="1">
    <location>
        <begin position="235"/>
        <end position="272"/>
    </location>
</feature>
<evidence type="ECO:0000259" key="1">
    <source>
        <dbReference type="Pfam" id="PF19026"/>
    </source>
</evidence>
<accession>A0AAW0FDM0</accession>
<reference evidence="2 3" key="1">
    <citation type="submission" date="2022-09" db="EMBL/GenBank/DDBJ databases">
        <authorList>
            <person name="Palmer J.M."/>
        </authorList>
    </citation>
    <scope>NUCLEOTIDE SEQUENCE [LARGE SCALE GENOMIC DNA]</scope>
    <source>
        <strain evidence="2 3">DSM 7382</strain>
    </source>
</reference>
<dbReference type="Pfam" id="PF19026">
    <property type="entry name" value="UBA_HYPK"/>
    <property type="match status" value="1"/>
</dbReference>
<protein>
    <recommendedName>
        <fullName evidence="1">Nascent polypeptide-associated complex subunit alpha-like UBA domain-containing protein</fullName>
    </recommendedName>
</protein>
<name>A0AAW0FDM0_9APHY</name>
<sequence>MPNSSTSHDARFYMEQVVFLVEDTLFKISRRPFEEMSEVFCDMLSLPIVGMNASPEGQTDDHPIVLQGVKADDFRALLTLMFPPWTTVHPHALCASEWTSVLKLSTMWLMAEYRTTAIQKLEVLLGEDPVRRIVLANEYRISSWLSGAYLQLASRTDALTPQEGSSLGYECAFKVVEFRERAYRKILMDGEVNQLNNVARGSFAGFRPRWQLICDVKDYIPEFTIVEDHVGWADIDPKDIDLVVQQVGCTRTQAAHALRSCGGDLINAIMSVSE</sequence>
<proteinExistence type="predicted"/>
<gene>
    <name evidence="2" type="ORF">QCA50_017362</name>
</gene>
<organism evidence="2 3">
    <name type="scientific">Cerrena zonata</name>
    <dbReference type="NCBI Taxonomy" id="2478898"/>
    <lineage>
        <taxon>Eukaryota</taxon>
        <taxon>Fungi</taxon>
        <taxon>Dikarya</taxon>
        <taxon>Basidiomycota</taxon>
        <taxon>Agaricomycotina</taxon>
        <taxon>Agaricomycetes</taxon>
        <taxon>Polyporales</taxon>
        <taxon>Cerrenaceae</taxon>
        <taxon>Cerrena</taxon>
    </lineage>
</organism>
<evidence type="ECO:0000313" key="3">
    <source>
        <dbReference type="Proteomes" id="UP001385951"/>
    </source>
</evidence>
<dbReference type="AlphaFoldDB" id="A0AAW0FDM0"/>
<comment type="caution">
    <text evidence="2">The sequence shown here is derived from an EMBL/GenBank/DDBJ whole genome shotgun (WGS) entry which is preliminary data.</text>
</comment>
<dbReference type="Gene3D" id="1.10.8.10">
    <property type="entry name" value="DNA helicase RuvA subunit, C-terminal domain"/>
    <property type="match status" value="1"/>
</dbReference>
<dbReference type="InterPro" id="IPR044034">
    <property type="entry name" value="NAC-like_UBA"/>
</dbReference>
<dbReference type="Proteomes" id="UP001385951">
    <property type="component" value="Unassembled WGS sequence"/>
</dbReference>
<dbReference type="EMBL" id="JASBNA010000057">
    <property type="protein sequence ID" value="KAK7679650.1"/>
    <property type="molecule type" value="Genomic_DNA"/>
</dbReference>
<evidence type="ECO:0000313" key="2">
    <source>
        <dbReference type="EMBL" id="KAK7679650.1"/>
    </source>
</evidence>
<keyword evidence="3" id="KW-1185">Reference proteome</keyword>